<feature type="transmembrane region" description="Helical" evidence="7">
    <location>
        <begin position="587"/>
        <end position="610"/>
    </location>
</feature>
<dbReference type="SUPFAM" id="SSF56112">
    <property type="entry name" value="Protein kinase-like (PK-like)"/>
    <property type="match status" value="1"/>
</dbReference>
<feature type="compositionally biased region" description="Low complexity" evidence="6">
    <location>
        <begin position="42"/>
        <end position="76"/>
    </location>
</feature>
<dbReference type="InterPro" id="IPR017441">
    <property type="entry name" value="Protein_kinase_ATP_BS"/>
</dbReference>
<dbReference type="RefSeq" id="WP_189087169.1">
    <property type="nucleotide sequence ID" value="NZ_BMPT01000024.1"/>
</dbReference>
<feature type="compositionally biased region" description="Low complexity" evidence="6">
    <location>
        <begin position="472"/>
        <end position="516"/>
    </location>
</feature>
<dbReference type="GO" id="GO:0005524">
    <property type="term" value="F:ATP binding"/>
    <property type="evidence" value="ECO:0007669"/>
    <property type="project" value="UniProtKB-UniRule"/>
</dbReference>
<dbReference type="EMBL" id="BMPT01000024">
    <property type="protein sequence ID" value="GGM42134.1"/>
    <property type="molecule type" value="Genomic_DNA"/>
</dbReference>
<feature type="region of interest" description="Disordered" evidence="6">
    <location>
        <begin position="472"/>
        <end position="584"/>
    </location>
</feature>
<dbReference type="AlphaFoldDB" id="A0A8H9GNJ9"/>
<accession>A0A8H9GNJ9</accession>
<sequence length="750" mass="78830">MSDETTRTPAAGPAAPAVQGGDRTAVVPPPGTARVMPPPTAPTRVVAPTGPAGPAPAGSAQAGRAAPAAPAAQPAGVPGPPRIPATGEVLGPYQLVGSLGHGGFAHVYRAVGQGGEVALKVLTNAERGSLDRFVGEAALLDRLAGRGFPRLLAADLRSATPWFAMELVPGPTLAQRVSAEGPLPLPDVLRVAADVLDALAVLQEEHFLHRDVKPANIIAAPDRYVLIDLGIAKGHGTSTSTHAAGTISYMAPELFVRKPHARSDVYSLGLLLIFLATGQLPNDLNFAGRDLTAADVGPLDQRLLPLVLAMTRHRPEDRPPLHNLASTVRQLLAGSTGPDPSMLAAADVTTIERGLVTEVLTGSGAPTSAVAPTSALANNPVQPGEAMTNLVYDQQLMGRLHQVHGDGFDGAAEEIISVYLSAVGPQRAGGRAPAEIKDYLWAAMRWSPGFTPEGYADTYDGWVAYRRRHGLPLPGVAGPAAAPARPAADPTRRMPPVGHQQTAQQVAQQPTQVAPAFRPGGPPPQGAYQRPSGALPRTGPVAAASPVPQRPAVDERPPVPEPRRDDDARRSRDEDRAHDRDGTGGGLGVLATVLGWVPRLLLVLAVYQLVRLLPGFDVMPSAAGLPLFAALGDLGVALLGLDPVWAPRMAELSIPLLGIVTSAVVNLFRAVRTRRGGRTWPFWLVVVVWVIVIAVQGVVGYAQQVTQDARTSLEEQRQQIQEDFEQGVQDTTEDVTDSLWKSLEDALPWS</sequence>
<dbReference type="GO" id="GO:0004674">
    <property type="term" value="F:protein serine/threonine kinase activity"/>
    <property type="evidence" value="ECO:0007669"/>
    <property type="project" value="TreeGrafter"/>
</dbReference>
<feature type="region of interest" description="Disordered" evidence="6">
    <location>
        <begin position="1"/>
        <end position="83"/>
    </location>
</feature>
<reference evidence="9" key="2">
    <citation type="submission" date="2020-09" db="EMBL/GenBank/DDBJ databases">
        <authorList>
            <person name="Sun Q."/>
            <person name="Ohkuma M."/>
        </authorList>
    </citation>
    <scope>NUCLEOTIDE SEQUENCE</scope>
    <source>
        <strain evidence="9">JCM 3051</strain>
    </source>
</reference>
<dbReference type="Gene3D" id="1.10.510.10">
    <property type="entry name" value="Transferase(Phosphotransferase) domain 1"/>
    <property type="match status" value="1"/>
</dbReference>
<evidence type="ECO:0000259" key="8">
    <source>
        <dbReference type="PROSITE" id="PS50011"/>
    </source>
</evidence>
<dbReference type="InterPro" id="IPR011009">
    <property type="entry name" value="Kinase-like_dom_sf"/>
</dbReference>
<dbReference type="PANTHER" id="PTHR43289:SF34">
    <property type="entry name" value="SERINE_THREONINE-PROTEIN KINASE YBDM-RELATED"/>
    <property type="match status" value="1"/>
</dbReference>
<dbReference type="InterPro" id="IPR000719">
    <property type="entry name" value="Prot_kinase_dom"/>
</dbReference>
<evidence type="ECO:0000256" key="4">
    <source>
        <dbReference type="ARBA" id="ARBA00022840"/>
    </source>
</evidence>
<dbReference type="PANTHER" id="PTHR43289">
    <property type="entry name" value="MITOGEN-ACTIVATED PROTEIN KINASE KINASE KINASE 20-RELATED"/>
    <property type="match status" value="1"/>
</dbReference>
<dbReference type="Pfam" id="PF00069">
    <property type="entry name" value="Pkinase"/>
    <property type="match status" value="1"/>
</dbReference>
<dbReference type="CDD" id="cd14014">
    <property type="entry name" value="STKc_PknB_like"/>
    <property type="match status" value="1"/>
</dbReference>
<evidence type="ECO:0000256" key="5">
    <source>
        <dbReference type="PROSITE-ProRule" id="PRU10141"/>
    </source>
</evidence>
<evidence type="ECO:0000313" key="10">
    <source>
        <dbReference type="Proteomes" id="UP000655589"/>
    </source>
</evidence>
<feature type="compositionally biased region" description="Basic and acidic residues" evidence="6">
    <location>
        <begin position="552"/>
        <end position="582"/>
    </location>
</feature>
<evidence type="ECO:0000256" key="3">
    <source>
        <dbReference type="ARBA" id="ARBA00022777"/>
    </source>
</evidence>
<keyword evidence="7" id="KW-0472">Membrane</keyword>
<feature type="compositionally biased region" description="Pro residues" evidence="6">
    <location>
        <begin position="27"/>
        <end position="41"/>
    </location>
</feature>
<evidence type="ECO:0000256" key="1">
    <source>
        <dbReference type="ARBA" id="ARBA00022679"/>
    </source>
</evidence>
<evidence type="ECO:0000256" key="7">
    <source>
        <dbReference type="SAM" id="Phobius"/>
    </source>
</evidence>
<reference evidence="9" key="1">
    <citation type="journal article" date="2014" name="Int. J. Syst. Evol. Microbiol.">
        <title>Complete genome sequence of Corynebacterium casei LMG S-19264T (=DSM 44701T), isolated from a smear-ripened cheese.</title>
        <authorList>
            <consortium name="US DOE Joint Genome Institute (JGI-PGF)"/>
            <person name="Walter F."/>
            <person name="Albersmeier A."/>
            <person name="Kalinowski J."/>
            <person name="Ruckert C."/>
        </authorList>
    </citation>
    <scope>NUCLEOTIDE SEQUENCE</scope>
    <source>
        <strain evidence="9">JCM 3051</strain>
    </source>
</reference>
<evidence type="ECO:0000256" key="6">
    <source>
        <dbReference type="SAM" id="MobiDB-lite"/>
    </source>
</evidence>
<dbReference type="PROSITE" id="PS50011">
    <property type="entry name" value="PROTEIN_KINASE_DOM"/>
    <property type="match status" value="1"/>
</dbReference>
<feature type="transmembrane region" description="Helical" evidence="7">
    <location>
        <begin position="622"/>
        <end position="640"/>
    </location>
</feature>
<dbReference type="Proteomes" id="UP000655589">
    <property type="component" value="Unassembled WGS sequence"/>
</dbReference>
<feature type="domain" description="Protein kinase" evidence="8">
    <location>
        <begin position="93"/>
        <end position="332"/>
    </location>
</feature>
<feature type="transmembrane region" description="Helical" evidence="7">
    <location>
        <begin position="652"/>
        <end position="668"/>
    </location>
</feature>
<keyword evidence="7" id="KW-1133">Transmembrane helix</keyword>
<protein>
    <recommendedName>
        <fullName evidence="8">Protein kinase domain-containing protein</fullName>
    </recommendedName>
</protein>
<comment type="caution">
    <text evidence="9">The sequence shown here is derived from an EMBL/GenBank/DDBJ whole genome shotgun (WGS) entry which is preliminary data.</text>
</comment>
<organism evidence="9 10">
    <name type="scientific">Promicromonospora citrea</name>
    <dbReference type="NCBI Taxonomy" id="43677"/>
    <lineage>
        <taxon>Bacteria</taxon>
        <taxon>Bacillati</taxon>
        <taxon>Actinomycetota</taxon>
        <taxon>Actinomycetes</taxon>
        <taxon>Micrococcales</taxon>
        <taxon>Promicromonosporaceae</taxon>
        <taxon>Promicromonospora</taxon>
    </lineage>
</organism>
<dbReference type="SMART" id="SM00220">
    <property type="entry name" value="S_TKc"/>
    <property type="match status" value="1"/>
</dbReference>
<keyword evidence="3" id="KW-0418">Kinase</keyword>
<feature type="binding site" evidence="5">
    <location>
        <position position="120"/>
    </location>
    <ligand>
        <name>ATP</name>
        <dbReference type="ChEBI" id="CHEBI:30616"/>
    </ligand>
</feature>
<evidence type="ECO:0000313" key="9">
    <source>
        <dbReference type="EMBL" id="GGM42134.1"/>
    </source>
</evidence>
<evidence type="ECO:0000256" key="2">
    <source>
        <dbReference type="ARBA" id="ARBA00022741"/>
    </source>
</evidence>
<dbReference type="PROSITE" id="PS00107">
    <property type="entry name" value="PROTEIN_KINASE_ATP"/>
    <property type="match status" value="1"/>
</dbReference>
<proteinExistence type="predicted"/>
<gene>
    <name evidence="9" type="ORF">GCM10010102_42030</name>
</gene>
<feature type="transmembrane region" description="Helical" evidence="7">
    <location>
        <begin position="680"/>
        <end position="702"/>
    </location>
</feature>
<keyword evidence="7" id="KW-0812">Transmembrane</keyword>
<keyword evidence="1" id="KW-0808">Transferase</keyword>
<keyword evidence="2 5" id="KW-0547">Nucleotide-binding</keyword>
<keyword evidence="4 5" id="KW-0067">ATP-binding</keyword>
<name>A0A8H9GNJ9_9MICO</name>
<keyword evidence="10" id="KW-1185">Reference proteome</keyword>